<evidence type="ECO:0000313" key="2">
    <source>
        <dbReference type="EMBL" id="EHP38867.1"/>
    </source>
</evidence>
<name>H1SF42_9BURK</name>
<protein>
    <submittedName>
        <fullName evidence="2">Uncharacterized protein</fullName>
    </submittedName>
</protein>
<evidence type="ECO:0000256" key="1">
    <source>
        <dbReference type="SAM" id="Phobius"/>
    </source>
</evidence>
<organism evidence="2 3">
    <name type="scientific">Cupriavidus basilensis OR16</name>
    <dbReference type="NCBI Taxonomy" id="1127483"/>
    <lineage>
        <taxon>Bacteria</taxon>
        <taxon>Pseudomonadati</taxon>
        <taxon>Pseudomonadota</taxon>
        <taxon>Betaproteobacteria</taxon>
        <taxon>Burkholderiales</taxon>
        <taxon>Burkholderiaceae</taxon>
        <taxon>Cupriavidus</taxon>
    </lineage>
</organism>
<keyword evidence="1" id="KW-1133">Transmembrane helix</keyword>
<dbReference type="Proteomes" id="UP000005808">
    <property type="component" value="Unassembled WGS sequence"/>
</dbReference>
<sequence length="84" mass="8931">MGLCVTLADNGTLQALTTPPDGGQCAGYVLVTPTEYLNSQVIHNLFDVPTQGQMQAAFALGFTLPMAAYLVAYCVARIVSMFND</sequence>
<dbReference type="RefSeq" id="WP_006162836.1">
    <property type="nucleotide sequence ID" value="NZ_AHJE01000105.1"/>
</dbReference>
<accession>H1SF42</accession>
<gene>
    <name evidence="2" type="ORF">OR16_34718</name>
</gene>
<dbReference type="PATRIC" id="fig|1127483.3.peg.6935"/>
<proteinExistence type="predicted"/>
<evidence type="ECO:0000313" key="3">
    <source>
        <dbReference type="Proteomes" id="UP000005808"/>
    </source>
</evidence>
<dbReference type="EMBL" id="AHJE01000105">
    <property type="protein sequence ID" value="EHP38867.1"/>
    <property type="molecule type" value="Genomic_DNA"/>
</dbReference>
<keyword evidence="1" id="KW-0472">Membrane</keyword>
<dbReference type="AlphaFoldDB" id="H1SF42"/>
<feature type="transmembrane region" description="Helical" evidence="1">
    <location>
        <begin position="56"/>
        <end position="76"/>
    </location>
</feature>
<comment type="caution">
    <text evidence="2">The sequence shown here is derived from an EMBL/GenBank/DDBJ whole genome shotgun (WGS) entry which is preliminary data.</text>
</comment>
<reference evidence="2 3" key="1">
    <citation type="journal article" date="2012" name="J. Bacteriol.">
        <title>De Novo Genome Project of Cupriavidus basilensis OR16.</title>
        <authorList>
            <person name="Cserhati M."/>
            <person name="Kriszt B."/>
            <person name="Szoboszlay S."/>
            <person name="Toth A."/>
            <person name="Szabo I."/>
            <person name="Tancsics A."/>
            <person name="Nagy I."/>
            <person name="Horvath B."/>
            <person name="Nagy I."/>
            <person name="Kukolya J."/>
        </authorList>
    </citation>
    <scope>NUCLEOTIDE SEQUENCE [LARGE SCALE GENOMIC DNA]</scope>
    <source>
        <strain evidence="2 3">OR16</strain>
    </source>
</reference>
<keyword evidence="1" id="KW-0812">Transmembrane</keyword>